<dbReference type="PROSITE" id="PS51257">
    <property type="entry name" value="PROKAR_LIPOPROTEIN"/>
    <property type="match status" value="1"/>
</dbReference>
<dbReference type="SUPFAM" id="SSF111369">
    <property type="entry name" value="HlyD-like secretion proteins"/>
    <property type="match status" value="1"/>
</dbReference>
<dbReference type="InterPro" id="IPR050465">
    <property type="entry name" value="UPF0194_transport"/>
</dbReference>
<dbReference type="EMBL" id="JBHSMI010000067">
    <property type="protein sequence ID" value="MFC5406970.1"/>
    <property type="molecule type" value="Genomic_DNA"/>
</dbReference>
<dbReference type="PANTHER" id="PTHR32347:SF23">
    <property type="entry name" value="BLL5650 PROTEIN"/>
    <property type="match status" value="1"/>
</dbReference>
<evidence type="ECO:0000256" key="2">
    <source>
        <dbReference type="ARBA" id="ARBA00023054"/>
    </source>
</evidence>
<name>A0ABW0I329_9BACL</name>
<keyword evidence="4" id="KW-1185">Reference proteome</keyword>
<protein>
    <submittedName>
        <fullName evidence="3">Efflux RND transporter periplasmic adaptor subunit</fullName>
    </submittedName>
</protein>
<dbReference type="Gene3D" id="2.40.30.170">
    <property type="match status" value="1"/>
</dbReference>
<accession>A0ABW0I329</accession>
<organism evidence="3 4">
    <name type="scientific">Cohnella soli</name>
    <dbReference type="NCBI Taxonomy" id="425005"/>
    <lineage>
        <taxon>Bacteria</taxon>
        <taxon>Bacillati</taxon>
        <taxon>Bacillota</taxon>
        <taxon>Bacilli</taxon>
        <taxon>Bacillales</taxon>
        <taxon>Paenibacillaceae</taxon>
        <taxon>Cohnella</taxon>
    </lineage>
</organism>
<evidence type="ECO:0000313" key="3">
    <source>
        <dbReference type="EMBL" id="MFC5406970.1"/>
    </source>
</evidence>
<evidence type="ECO:0000313" key="4">
    <source>
        <dbReference type="Proteomes" id="UP001596113"/>
    </source>
</evidence>
<reference evidence="4" key="1">
    <citation type="journal article" date="2019" name="Int. J. Syst. Evol. Microbiol.">
        <title>The Global Catalogue of Microorganisms (GCM) 10K type strain sequencing project: providing services to taxonomists for standard genome sequencing and annotation.</title>
        <authorList>
            <consortium name="The Broad Institute Genomics Platform"/>
            <consortium name="The Broad Institute Genome Sequencing Center for Infectious Disease"/>
            <person name="Wu L."/>
            <person name="Ma J."/>
        </authorList>
    </citation>
    <scope>NUCLEOTIDE SEQUENCE [LARGE SCALE GENOMIC DNA]</scope>
    <source>
        <strain evidence="4">CGMCC 1.18575</strain>
    </source>
</reference>
<gene>
    <name evidence="3" type="ORF">ACFPOF_29950</name>
</gene>
<evidence type="ECO:0000256" key="1">
    <source>
        <dbReference type="ARBA" id="ARBA00004196"/>
    </source>
</evidence>
<dbReference type="PANTHER" id="PTHR32347">
    <property type="entry name" value="EFFLUX SYSTEM COMPONENT YKNX-RELATED"/>
    <property type="match status" value="1"/>
</dbReference>
<sequence>MDKLSRMSKQAVTLGLTVILGGMLAGCSLLPKEEAALKPPLIKPAQENYSTAKASTGSIVKAINGSGTFESVHTDVAQFTGQGGRIDQILVKSGDKVKKGDSLVRLILDGQDIQLKEQELALERAKYAYRQARGGDEALYKIAGLQLEIEQSKYDRLAKQLASKQLIAGIDGEVVFAETLKEGDFVDAYQTLVIVADPTRLRIALRVDDAQAIKDVQVGTKADVTLKNITVEGKVVQTPSSSPETLNKQLAEKYASTLYIEVPKLPQGAEIGSLADVKIITKQRDGIVKIPRSGLRSYLGRNFVRVLEDGKRLREVDVEPGLVGATEVEIVSGLQADQTIVLQ</sequence>
<comment type="subcellular location">
    <subcellularLocation>
        <location evidence="1">Cell envelope</location>
    </subcellularLocation>
</comment>
<dbReference type="Proteomes" id="UP001596113">
    <property type="component" value="Unassembled WGS sequence"/>
</dbReference>
<dbReference type="Gene3D" id="2.40.420.20">
    <property type="match status" value="1"/>
</dbReference>
<keyword evidence="2" id="KW-0175">Coiled coil</keyword>
<comment type="caution">
    <text evidence="3">The sequence shown here is derived from an EMBL/GenBank/DDBJ whole genome shotgun (WGS) entry which is preliminary data.</text>
</comment>
<dbReference type="Gene3D" id="2.40.50.100">
    <property type="match status" value="1"/>
</dbReference>
<proteinExistence type="predicted"/>